<dbReference type="InterPro" id="IPR041552">
    <property type="entry name" value="UvrA_DNA-bd"/>
</dbReference>
<evidence type="ECO:0000256" key="3">
    <source>
        <dbReference type="ARBA" id="ARBA00022723"/>
    </source>
</evidence>
<evidence type="ECO:0000256" key="4">
    <source>
        <dbReference type="ARBA" id="ARBA00022737"/>
    </source>
</evidence>
<dbReference type="InterPro" id="IPR003593">
    <property type="entry name" value="AAA+_ATPase"/>
</dbReference>
<keyword evidence="10" id="KW-0067">ATP-binding</keyword>
<evidence type="ECO:0000259" key="17">
    <source>
        <dbReference type="PROSITE" id="PS50893"/>
    </source>
</evidence>
<keyword evidence="12" id="KW-0238">DNA-binding</keyword>
<evidence type="ECO:0000256" key="9">
    <source>
        <dbReference type="ARBA" id="ARBA00022833"/>
    </source>
</evidence>
<keyword evidence="4" id="KW-0677">Repeat</keyword>
<dbReference type="GO" id="GO:0003677">
    <property type="term" value="F:DNA binding"/>
    <property type="evidence" value="ECO:0007669"/>
    <property type="project" value="UniProtKB-KW"/>
</dbReference>
<gene>
    <name evidence="18" type="primary">uvrA_2</name>
    <name evidence="18" type="ORF">DF168_01141</name>
</gene>
<evidence type="ECO:0000256" key="12">
    <source>
        <dbReference type="ARBA" id="ARBA00023125"/>
    </source>
</evidence>
<keyword evidence="11" id="KW-0267">Excision nuclease</keyword>
<evidence type="ECO:0000256" key="7">
    <source>
        <dbReference type="ARBA" id="ARBA00022769"/>
    </source>
</evidence>
<dbReference type="InterPro" id="IPR027417">
    <property type="entry name" value="P-loop_NTPase"/>
</dbReference>
<sequence length="1903" mass="212699">MWILYRIYLSNLPMIENSKGYIRLKGVRQNNLKGFDLRIPLGQLVVVTGLSGTGKSSLVFETLHAEGQRRYVETFSPYARQFLEMLDRPNVESIENIRPSIAIQQSNKVRTSRSTVGTMTELCDYFKVWFSHAASLYDPETGEKIDDDNPQTIFKKASTAWSGKTLLITFEIRRPKHYEWEKIIKSLTVQGYSRILHNGQLVNLEDCESIDLSDSSIFVIQDRICLTKKNESRFLEGCRTALRFGRGRVHFFNMRGVLLGKFSEGLNSPVTGQSFRSPSPSMFSSNSPVGACPKCRGFGRIIEIDYRLVMPDHSLSISGGLIKAFHGTVYSESQRDLLRACNRKKVPTDVPFHDLSPKHQAFVLDGESDYQLKKKSLLHPWYGVRKFFNWLEKNTYKIHVRVFLSRYRTYTECPKCKGSRLKPEALNWRWHCNTLPDLYKLPISKLFNLLTKNICKTGSHQADVAAQSIITRIQYLLEVGLGYITLDRQSRTLSGGEIERVNLTSCLGTSLVDTLFVLDEPSIGLHSRDIERLISILRKLKDQGNTVIVVEHDESIIKAADHIIELGPSPGSNGGKLVFSGGLPQLLPTKASMTAAYLTDRKWISIPEKRRTINVDTHDLVRSSTKLTPGLSIFGASKHNIRNLSLRVPLGRLIGLSGVSGSGKSTLLDNIIYQGLLASDGIAVDDPAKISKISSDVNFSEVALVDQSPVNKNSRSNPALYSNVWNPIRELFAKMEQAKLSGLNPSSFSFNSGNGRCEECKGLGYERVEMQFVADVFVTCSNCEGQRFKPEVLEVSYQDKSIADILRLTVSGAISLFKGLPSITNRLEILEEVGLGYLILGQPLSTISGGESQRLKLIKYIPKVENSSKPALLLLDEPTTGLHRHDVKSLIGILHKLVNQGNSVIIIEHHLDLLKSTDWIIEMGPEAGSEGGRIIFQGTPEDLVQKSIPTARFLRGMMKREKVKETVRRTRIESIPDQSCQPLGNQNLHENKNAITQNLAAEIDSENENNEARYLQVRGARENNLKNFSVSIPHRKLTVVTGVSGSGKSTLAFDIVFAEGQRRFMESMSPYARQHVEQMARPDVDQITGMLPTVAIEQRATHGTRKSTVSTITEVAQYFRLLFARTGIQHNPRTNNDLISLPATALLKRLKDILKKNYPSSVNKLYLCSPLVRGRKGHHQPLANWASGRGFKLLRVNGRLIEISRFKKLDRYSEHDIEVVVAEFTPRQTTPLNLLRERLEEALQLNSGSCFLARSSGQIETWLSTKRTDPSTGESFPDLDPKNFSWNSPKGWCPSCRGYGQIYEWMLQSDDFPTSIARMEPGNPCSECGGSRINEIGRAVYLCLENGRKMNLPELLGLPPRDILECLHQLKLDRRGRAIVKEILPEIEERLNFMNQLGLGYLTLDRATSTLSGGEAQRIRLAAQLGSTLSGVLYVLDEPSIGLHARDNAHLLKSLQLLRRNGNTLLVVEHDEGTMTSADHIVDIGPGAGQKGGAIIAEGTLSEVKKVKSSLTSHYLKKGIQHPLRGKYRSLPKLFNSKSPSRNPDWLLIRRVTLRNLKGQDLHLPLGRLIIVCGISGAGKSTLIRDLVGPLVAYASCNRLKRLSNRSVNGTLCDSVSTFRRSFKDLLNGHVFRNVIEVDQKPIGKTPRSTPATYIKVFDIIRRFFASLPVSRIRGYDSSTFSFNTKQGRCEECSGAGRIKLEMSFMPDAYIICEKCSGNRYSPELEDVKWKDKNIADVLNMTFEEAAGFFDFHSKLKNAFNLMLETGLGYLTLGQSSPTLSGGESQRLKLVSELAKGFQSYSEEVHAPTSKNLYIIEEPTIGLHLYDCERLIKLLHRIVDQGHTVIVIEHNLDLIAEADYIVEVGPEGGESGGEILYQGPTTGFLDCNRSPTAPFLKQKLSTS</sequence>
<dbReference type="GO" id="GO:0016887">
    <property type="term" value="F:ATP hydrolysis activity"/>
    <property type="evidence" value="ECO:0007669"/>
    <property type="project" value="InterPro"/>
</dbReference>
<dbReference type="SMART" id="SM00382">
    <property type="entry name" value="AAA"/>
    <property type="match status" value="3"/>
</dbReference>
<organism evidence="18 19">
    <name type="scientific">Candidatus Moanibacter tarae</name>
    <dbReference type="NCBI Taxonomy" id="2200854"/>
    <lineage>
        <taxon>Bacteria</taxon>
        <taxon>Pseudomonadati</taxon>
        <taxon>Verrucomicrobiota</taxon>
        <taxon>Opitutia</taxon>
        <taxon>Puniceicoccales</taxon>
        <taxon>Puniceicoccales incertae sedis</taxon>
        <taxon>Candidatus Moanibacter</taxon>
    </lineage>
</organism>
<evidence type="ECO:0000256" key="6">
    <source>
        <dbReference type="ARBA" id="ARBA00022763"/>
    </source>
</evidence>
<dbReference type="PROSITE" id="PS00211">
    <property type="entry name" value="ABC_TRANSPORTER_1"/>
    <property type="match status" value="3"/>
</dbReference>
<evidence type="ECO:0000256" key="8">
    <source>
        <dbReference type="ARBA" id="ARBA00022771"/>
    </source>
</evidence>
<evidence type="ECO:0000256" key="15">
    <source>
        <dbReference type="ARBA" id="ARBA00039316"/>
    </source>
</evidence>
<dbReference type="Pfam" id="PF17755">
    <property type="entry name" value="UvrA_DNA-bind"/>
    <property type="match status" value="1"/>
</dbReference>
<evidence type="ECO:0000313" key="18">
    <source>
        <dbReference type="EMBL" id="AWT59943.1"/>
    </source>
</evidence>
<dbReference type="PROSITE" id="PS50893">
    <property type="entry name" value="ABC_TRANSPORTER_2"/>
    <property type="match status" value="1"/>
</dbReference>
<keyword evidence="3" id="KW-0479">Metal-binding</keyword>
<dbReference type="InterPro" id="IPR017871">
    <property type="entry name" value="ABC_transporter-like_CS"/>
</dbReference>
<keyword evidence="2" id="KW-0963">Cytoplasm</keyword>
<feature type="domain" description="ABC transporter" evidence="17">
    <location>
        <begin position="615"/>
        <end position="956"/>
    </location>
</feature>
<evidence type="ECO:0000256" key="13">
    <source>
        <dbReference type="ARBA" id="ARBA00023204"/>
    </source>
</evidence>
<comment type="subcellular location">
    <subcellularLocation>
        <location evidence="1">Cytoplasm</location>
    </subcellularLocation>
</comment>
<dbReference type="Gene3D" id="1.10.8.280">
    <property type="entry name" value="ABC transporter ATPase domain-like"/>
    <property type="match status" value="1"/>
</dbReference>
<dbReference type="GO" id="GO:0005524">
    <property type="term" value="F:ATP binding"/>
    <property type="evidence" value="ECO:0007669"/>
    <property type="project" value="UniProtKB-KW"/>
</dbReference>
<dbReference type="GO" id="GO:0006289">
    <property type="term" value="P:nucleotide-excision repair"/>
    <property type="evidence" value="ECO:0007669"/>
    <property type="project" value="InterPro"/>
</dbReference>
<keyword evidence="7" id="KW-0228">DNA excision</keyword>
<keyword evidence="9" id="KW-0862">Zinc</keyword>
<keyword evidence="5" id="KW-0547">Nucleotide-binding</keyword>
<dbReference type="Pfam" id="PF00005">
    <property type="entry name" value="ABC_tran"/>
    <property type="match status" value="1"/>
</dbReference>
<keyword evidence="6" id="KW-0227">DNA damage</keyword>
<dbReference type="KEGG" id="mtar:DF168_01141"/>
<accession>A0A2Z4ACR8</accession>
<keyword evidence="8" id="KW-0863">Zinc-finger</keyword>
<dbReference type="Gene3D" id="3.40.50.300">
    <property type="entry name" value="P-loop containing nucleotide triphosphate hydrolases"/>
    <property type="match status" value="5"/>
</dbReference>
<dbReference type="InterPro" id="IPR003439">
    <property type="entry name" value="ABC_transporter-like_ATP-bd"/>
</dbReference>
<dbReference type="SUPFAM" id="SSF52540">
    <property type="entry name" value="P-loop containing nucleoside triphosphate hydrolases"/>
    <property type="match status" value="4"/>
</dbReference>
<dbReference type="Proteomes" id="UP000247465">
    <property type="component" value="Chromosome"/>
</dbReference>
<protein>
    <recommendedName>
        <fullName evidence="15">UvrABC system protein A</fullName>
    </recommendedName>
    <alternativeName>
        <fullName evidence="16">Excinuclease ABC subunit A</fullName>
    </alternativeName>
</protein>
<proteinExistence type="inferred from homology"/>
<evidence type="ECO:0000256" key="1">
    <source>
        <dbReference type="ARBA" id="ARBA00004496"/>
    </source>
</evidence>
<dbReference type="GO" id="GO:0008270">
    <property type="term" value="F:zinc ion binding"/>
    <property type="evidence" value="ECO:0007669"/>
    <property type="project" value="UniProtKB-KW"/>
</dbReference>
<reference evidence="18 19" key="1">
    <citation type="submission" date="2018-06" db="EMBL/GenBank/DDBJ databases">
        <title>Draft Genome Sequence of a Novel Marine Bacterium Related to the Verrucomicrobia.</title>
        <authorList>
            <person name="Vosseberg J."/>
            <person name="Martijn J."/>
            <person name="Ettema T.J.G."/>
        </authorList>
    </citation>
    <scope>NUCLEOTIDE SEQUENCE [LARGE SCALE GENOMIC DNA]</scope>
    <source>
        <strain evidence="18">TARA_B100001123</strain>
    </source>
</reference>
<evidence type="ECO:0000313" key="19">
    <source>
        <dbReference type="Proteomes" id="UP000247465"/>
    </source>
</evidence>
<dbReference type="InterPro" id="IPR041102">
    <property type="entry name" value="UvrA_inter"/>
</dbReference>
<keyword evidence="13" id="KW-0234">DNA repair</keyword>
<name>A0A2Z4ACR8_9BACT</name>
<dbReference type="Gene3D" id="3.30.190.20">
    <property type="match status" value="1"/>
</dbReference>
<dbReference type="Gene3D" id="3.30.1490.20">
    <property type="entry name" value="ATP-grasp fold, A domain"/>
    <property type="match status" value="1"/>
</dbReference>
<dbReference type="InterPro" id="IPR013815">
    <property type="entry name" value="ATP_grasp_subdomain_1"/>
</dbReference>
<dbReference type="PANTHER" id="PTHR43152">
    <property type="entry name" value="UVRABC SYSTEM PROTEIN A"/>
    <property type="match status" value="1"/>
</dbReference>
<evidence type="ECO:0000256" key="5">
    <source>
        <dbReference type="ARBA" id="ARBA00022741"/>
    </source>
</evidence>
<dbReference type="GO" id="GO:0009380">
    <property type="term" value="C:excinuclease repair complex"/>
    <property type="evidence" value="ECO:0007669"/>
    <property type="project" value="InterPro"/>
</dbReference>
<evidence type="ECO:0000256" key="10">
    <source>
        <dbReference type="ARBA" id="ARBA00022840"/>
    </source>
</evidence>
<dbReference type="NCBIfam" id="TIGR00630">
    <property type="entry name" value="uvra"/>
    <property type="match status" value="1"/>
</dbReference>
<dbReference type="Pfam" id="PF17760">
    <property type="entry name" value="UvrA_inter"/>
    <property type="match status" value="2"/>
</dbReference>
<comment type="similarity">
    <text evidence="14">Belongs to the ABC transporter superfamily. UvrA family.</text>
</comment>
<evidence type="ECO:0000256" key="14">
    <source>
        <dbReference type="ARBA" id="ARBA00038000"/>
    </source>
</evidence>
<dbReference type="EMBL" id="CP029803">
    <property type="protein sequence ID" value="AWT59943.1"/>
    <property type="molecule type" value="Genomic_DNA"/>
</dbReference>
<evidence type="ECO:0000256" key="2">
    <source>
        <dbReference type="ARBA" id="ARBA00022490"/>
    </source>
</evidence>
<dbReference type="GO" id="GO:0005737">
    <property type="term" value="C:cytoplasm"/>
    <property type="evidence" value="ECO:0007669"/>
    <property type="project" value="UniProtKB-SubCell"/>
</dbReference>
<dbReference type="InterPro" id="IPR004602">
    <property type="entry name" value="UvrA"/>
</dbReference>
<evidence type="ECO:0000256" key="11">
    <source>
        <dbReference type="ARBA" id="ARBA00022881"/>
    </source>
</evidence>
<evidence type="ECO:0000256" key="16">
    <source>
        <dbReference type="ARBA" id="ARBA00042156"/>
    </source>
</evidence>
<dbReference type="Gene3D" id="1.20.1580.10">
    <property type="entry name" value="ABC transporter ATPase like domain"/>
    <property type="match status" value="3"/>
</dbReference>
<dbReference type="GO" id="GO:0004518">
    <property type="term" value="F:nuclease activity"/>
    <property type="evidence" value="ECO:0007669"/>
    <property type="project" value="UniProtKB-KW"/>
</dbReference>
<dbReference type="PANTHER" id="PTHR43152:SF3">
    <property type="entry name" value="UVRABC SYSTEM PROTEIN A"/>
    <property type="match status" value="1"/>
</dbReference>